<evidence type="ECO:0000256" key="11">
    <source>
        <dbReference type="SAM" id="MobiDB-lite"/>
    </source>
</evidence>
<evidence type="ECO:0000313" key="14">
    <source>
        <dbReference type="Proteomes" id="UP001229421"/>
    </source>
</evidence>
<comment type="catalytic activity">
    <reaction evidence="8">
        <text>L-seryl-[protein] + ATP = O-phospho-L-seryl-[protein] + ADP + H(+)</text>
        <dbReference type="Rhea" id="RHEA:17989"/>
        <dbReference type="Rhea" id="RHEA-COMP:9863"/>
        <dbReference type="Rhea" id="RHEA-COMP:11604"/>
        <dbReference type="ChEBI" id="CHEBI:15378"/>
        <dbReference type="ChEBI" id="CHEBI:29999"/>
        <dbReference type="ChEBI" id="CHEBI:30616"/>
        <dbReference type="ChEBI" id="CHEBI:83421"/>
        <dbReference type="ChEBI" id="CHEBI:456216"/>
        <dbReference type="EC" id="2.7.11.1"/>
    </reaction>
</comment>
<dbReference type="PANTHER" id="PTHR47989">
    <property type="entry name" value="OS01G0750732 PROTEIN"/>
    <property type="match status" value="1"/>
</dbReference>
<feature type="compositionally biased region" description="Polar residues" evidence="11">
    <location>
        <begin position="72"/>
        <end position="91"/>
    </location>
</feature>
<keyword evidence="14" id="KW-1185">Reference proteome</keyword>
<feature type="region of interest" description="Disordered" evidence="11">
    <location>
        <begin position="61"/>
        <end position="113"/>
    </location>
</feature>
<dbReference type="Gene3D" id="1.10.510.10">
    <property type="entry name" value="Transferase(Phosphotransferase) domain 1"/>
    <property type="match status" value="1"/>
</dbReference>
<dbReference type="EMBL" id="JAUHHV010000005">
    <property type="protein sequence ID" value="KAK1425166.1"/>
    <property type="molecule type" value="Genomic_DNA"/>
</dbReference>
<dbReference type="SMART" id="SM00220">
    <property type="entry name" value="S_TKc"/>
    <property type="match status" value="1"/>
</dbReference>
<feature type="binding site" evidence="9">
    <location>
        <position position="164"/>
    </location>
    <ligand>
        <name>ATP</name>
        <dbReference type="ChEBI" id="CHEBI:30616"/>
    </ligand>
</feature>
<dbReference type="PANTHER" id="PTHR47989:SF71">
    <property type="entry name" value="PROTEIN KINASE DOMAIN-CONTAINING PROTEIN"/>
    <property type="match status" value="1"/>
</dbReference>
<dbReference type="GO" id="GO:0005524">
    <property type="term" value="F:ATP binding"/>
    <property type="evidence" value="ECO:0007669"/>
    <property type="project" value="UniProtKB-UniRule"/>
</dbReference>
<dbReference type="Proteomes" id="UP001229421">
    <property type="component" value="Unassembled WGS sequence"/>
</dbReference>
<dbReference type="Pfam" id="PF00069">
    <property type="entry name" value="Pkinase"/>
    <property type="match status" value="1"/>
</dbReference>
<evidence type="ECO:0000256" key="7">
    <source>
        <dbReference type="ARBA" id="ARBA00047899"/>
    </source>
</evidence>
<evidence type="ECO:0000256" key="1">
    <source>
        <dbReference type="ARBA" id="ARBA00012513"/>
    </source>
</evidence>
<protein>
    <recommendedName>
        <fullName evidence="1">non-specific serine/threonine protein kinase</fullName>
        <ecNumber evidence="1">2.7.11.1</ecNumber>
    </recommendedName>
</protein>
<dbReference type="SUPFAM" id="SSF56112">
    <property type="entry name" value="Protein kinase-like (PK-like)"/>
    <property type="match status" value="1"/>
</dbReference>
<dbReference type="Gene3D" id="3.30.200.20">
    <property type="entry name" value="Phosphorylase Kinase, domain 1"/>
    <property type="match status" value="1"/>
</dbReference>
<dbReference type="InterPro" id="IPR011009">
    <property type="entry name" value="Kinase-like_dom_sf"/>
</dbReference>
<evidence type="ECO:0000313" key="13">
    <source>
        <dbReference type="EMBL" id="KAK1425166.1"/>
    </source>
</evidence>
<dbReference type="PROSITE" id="PS00107">
    <property type="entry name" value="PROTEIN_KINASE_ATP"/>
    <property type="match status" value="1"/>
</dbReference>
<keyword evidence="2 10" id="KW-0723">Serine/threonine-protein kinase</keyword>
<comment type="catalytic activity">
    <reaction evidence="7">
        <text>L-threonyl-[protein] + ATP = O-phospho-L-threonyl-[protein] + ADP + H(+)</text>
        <dbReference type="Rhea" id="RHEA:46608"/>
        <dbReference type="Rhea" id="RHEA-COMP:11060"/>
        <dbReference type="Rhea" id="RHEA-COMP:11605"/>
        <dbReference type="ChEBI" id="CHEBI:15378"/>
        <dbReference type="ChEBI" id="CHEBI:30013"/>
        <dbReference type="ChEBI" id="CHEBI:30616"/>
        <dbReference type="ChEBI" id="CHEBI:61977"/>
        <dbReference type="ChEBI" id="CHEBI:456216"/>
        <dbReference type="EC" id="2.7.11.1"/>
    </reaction>
</comment>
<gene>
    <name evidence="13" type="ORF">QVD17_20512</name>
</gene>
<reference evidence="13" key="1">
    <citation type="journal article" date="2023" name="bioRxiv">
        <title>Improved chromosome-level genome assembly for marigold (Tagetes erecta).</title>
        <authorList>
            <person name="Jiang F."/>
            <person name="Yuan L."/>
            <person name="Wang S."/>
            <person name="Wang H."/>
            <person name="Xu D."/>
            <person name="Wang A."/>
            <person name="Fan W."/>
        </authorList>
    </citation>
    <scope>NUCLEOTIDE SEQUENCE</scope>
    <source>
        <strain evidence="13">WSJ</strain>
        <tissue evidence="13">Leaf</tissue>
    </source>
</reference>
<organism evidence="13 14">
    <name type="scientific">Tagetes erecta</name>
    <name type="common">African marigold</name>
    <dbReference type="NCBI Taxonomy" id="13708"/>
    <lineage>
        <taxon>Eukaryota</taxon>
        <taxon>Viridiplantae</taxon>
        <taxon>Streptophyta</taxon>
        <taxon>Embryophyta</taxon>
        <taxon>Tracheophyta</taxon>
        <taxon>Spermatophyta</taxon>
        <taxon>Magnoliopsida</taxon>
        <taxon>eudicotyledons</taxon>
        <taxon>Gunneridae</taxon>
        <taxon>Pentapetalae</taxon>
        <taxon>asterids</taxon>
        <taxon>campanulids</taxon>
        <taxon>Asterales</taxon>
        <taxon>Asteraceae</taxon>
        <taxon>Asteroideae</taxon>
        <taxon>Heliantheae alliance</taxon>
        <taxon>Tageteae</taxon>
        <taxon>Tagetes</taxon>
    </lineage>
</organism>
<dbReference type="InterPro" id="IPR000719">
    <property type="entry name" value="Prot_kinase_dom"/>
</dbReference>
<dbReference type="GO" id="GO:0004674">
    <property type="term" value="F:protein serine/threonine kinase activity"/>
    <property type="evidence" value="ECO:0007669"/>
    <property type="project" value="UniProtKB-KW"/>
</dbReference>
<evidence type="ECO:0000256" key="3">
    <source>
        <dbReference type="ARBA" id="ARBA00022679"/>
    </source>
</evidence>
<evidence type="ECO:0000256" key="4">
    <source>
        <dbReference type="ARBA" id="ARBA00022741"/>
    </source>
</evidence>
<keyword evidence="3" id="KW-0808">Transferase</keyword>
<dbReference type="EC" id="2.7.11.1" evidence="1"/>
<dbReference type="PROSITE" id="PS00108">
    <property type="entry name" value="PROTEIN_KINASE_ST"/>
    <property type="match status" value="1"/>
</dbReference>
<dbReference type="FunFam" id="3.30.200.20:FF:001335">
    <property type="entry name" value="Calmodulin-binding receptor-like cytoplasmic kinase 2"/>
    <property type="match status" value="1"/>
</dbReference>
<keyword evidence="5" id="KW-0418">Kinase</keyword>
<evidence type="ECO:0000256" key="8">
    <source>
        <dbReference type="ARBA" id="ARBA00048679"/>
    </source>
</evidence>
<evidence type="ECO:0000256" key="10">
    <source>
        <dbReference type="RuleBase" id="RU000304"/>
    </source>
</evidence>
<evidence type="ECO:0000256" key="2">
    <source>
        <dbReference type="ARBA" id="ARBA00022527"/>
    </source>
</evidence>
<dbReference type="AlphaFoldDB" id="A0AAD8KPT4"/>
<accession>A0AAD8KPT4</accession>
<sequence length="419" mass="46473">MYGRRKHSSSSDIRTPDRFSYPPSPSSYSTFSSEKPNSGRDRVKGAVRSVAGVFSACFSPPVEDKDTHHHSSSAYGGSDTFSSTSGASDSTNGRKRGPARGIYKVQNDPTHMKEPGSVKFTMAEIHQATKNFSPALKVGQGGFGTVYKGQLQDGTLVAVKRAKKSIYDKNLGGEFQSEIQALSMVEHLNLVKCYGYLQHGEERIIVVEYVPNGTLREHLDCIKGNVLSLASRLDIAIDIAHAITYLHTYTDHPIIHRDIKSSNILLNEKLRAKVADFGFARLAADAESGHTHVSTQVKGTAGYLDPEYLRTYQLTEKSDVYSYGILLVELVTGRRPIEAKRELEERVTAKWALKKFTDGLAISVLDPKVEKSDSNGLVVEKILELALQCVSSHRRNRPTMRKCAEVLWNIRKEDKDLLV</sequence>
<dbReference type="InterPro" id="IPR017441">
    <property type="entry name" value="Protein_kinase_ATP_BS"/>
</dbReference>
<dbReference type="CDD" id="cd14066">
    <property type="entry name" value="STKc_IRAK"/>
    <property type="match status" value="1"/>
</dbReference>
<feature type="domain" description="Protein kinase" evidence="12">
    <location>
        <begin position="132"/>
        <end position="409"/>
    </location>
</feature>
<comment type="caution">
    <text evidence="13">The sequence shown here is derived from an EMBL/GenBank/DDBJ whole genome shotgun (WGS) entry which is preliminary data.</text>
</comment>
<keyword evidence="6 9" id="KW-0067">ATP-binding</keyword>
<evidence type="ECO:0000256" key="5">
    <source>
        <dbReference type="ARBA" id="ARBA00022777"/>
    </source>
</evidence>
<dbReference type="FunFam" id="1.10.510.10:FF:000300">
    <property type="entry name" value="Calmodulin-binding receptor-like cytoplasmic kinase 3"/>
    <property type="match status" value="1"/>
</dbReference>
<name>A0AAD8KPT4_TARER</name>
<proteinExistence type="inferred from homology"/>
<evidence type="ECO:0000256" key="6">
    <source>
        <dbReference type="ARBA" id="ARBA00022840"/>
    </source>
</evidence>
<keyword evidence="4 9" id="KW-0547">Nucleotide-binding</keyword>
<evidence type="ECO:0000259" key="12">
    <source>
        <dbReference type="PROSITE" id="PS50011"/>
    </source>
</evidence>
<dbReference type="PROSITE" id="PS50011">
    <property type="entry name" value="PROTEIN_KINASE_DOM"/>
    <property type="match status" value="1"/>
</dbReference>
<feature type="region of interest" description="Disordered" evidence="11">
    <location>
        <begin position="1"/>
        <end position="44"/>
    </location>
</feature>
<comment type="similarity">
    <text evidence="10">Belongs to the protein kinase superfamily.</text>
</comment>
<dbReference type="InterPro" id="IPR008271">
    <property type="entry name" value="Ser/Thr_kinase_AS"/>
</dbReference>
<evidence type="ECO:0000256" key="9">
    <source>
        <dbReference type="PROSITE-ProRule" id="PRU10141"/>
    </source>
</evidence>